<reference evidence="2 3" key="1">
    <citation type="journal article" date="2009" name="Science">
        <title>Genome sequence, comparative analysis, and population genetics of the domestic horse.</title>
        <authorList>
            <consortium name="Broad Institute Genome Sequencing Platform"/>
            <consortium name="Broad Institute Whole Genome Assembly Team"/>
            <person name="Wade C.M."/>
            <person name="Giulotto E."/>
            <person name="Sigurdsson S."/>
            <person name="Zoli M."/>
            <person name="Gnerre S."/>
            <person name="Imsland F."/>
            <person name="Lear T.L."/>
            <person name="Adelson D.L."/>
            <person name="Bailey E."/>
            <person name="Bellone R.R."/>
            <person name="Bloecker H."/>
            <person name="Distl O."/>
            <person name="Edgar R.C."/>
            <person name="Garber M."/>
            <person name="Leeb T."/>
            <person name="Mauceli E."/>
            <person name="MacLeod J.N."/>
            <person name="Penedo M.C.T."/>
            <person name="Raison J.M."/>
            <person name="Sharpe T."/>
            <person name="Vogel J."/>
            <person name="Andersson L."/>
            <person name="Antczak D.F."/>
            <person name="Biagi T."/>
            <person name="Binns M.M."/>
            <person name="Chowdhary B.P."/>
            <person name="Coleman S.J."/>
            <person name="Della Valle G."/>
            <person name="Fryc S."/>
            <person name="Guerin G."/>
            <person name="Hasegawa T."/>
            <person name="Hill E.W."/>
            <person name="Jurka J."/>
            <person name="Kiialainen A."/>
            <person name="Lindgren G."/>
            <person name="Liu J."/>
            <person name="Magnani E."/>
            <person name="Mickelson J.R."/>
            <person name="Murray J."/>
            <person name="Nergadze S.G."/>
            <person name="Onofrio R."/>
            <person name="Pedroni S."/>
            <person name="Piras M.F."/>
            <person name="Raudsepp T."/>
            <person name="Rocchi M."/>
            <person name="Roeed K.H."/>
            <person name="Ryder O.A."/>
            <person name="Searle S."/>
            <person name="Skow L."/>
            <person name="Swinburne J.E."/>
            <person name="Syvaenen A.C."/>
            <person name="Tozaki T."/>
            <person name="Valberg S.J."/>
            <person name="Vaudin M."/>
            <person name="White J.R."/>
            <person name="Zody M.C."/>
            <person name="Lander E.S."/>
            <person name="Lindblad-Toh K."/>
        </authorList>
    </citation>
    <scope>NUCLEOTIDE SEQUENCE [LARGE SCALE GENOMIC DNA]</scope>
    <source>
        <strain evidence="2 3">Thoroughbred</strain>
    </source>
</reference>
<name>A0A3Q2HM92_HORSE</name>
<dbReference type="PaxDb" id="9796-ENSECAP00000034335"/>
<proteinExistence type="predicted"/>
<evidence type="ECO:0000256" key="1">
    <source>
        <dbReference type="SAM" id="MobiDB-lite"/>
    </source>
</evidence>
<feature type="region of interest" description="Disordered" evidence="1">
    <location>
        <begin position="36"/>
        <end position="60"/>
    </location>
</feature>
<dbReference type="Bgee" id="ENSECAG00000040327">
    <property type="expression patterns" value="Expressed in leukocyte and 21 other cell types or tissues"/>
</dbReference>
<evidence type="ECO:0000313" key="3">
    <source>
        <dbReference type="Proteomes" id="UP000002281"/>
    </source>
</evidence>
<reference evidence="2" key="3">
    <citation type="submission" date="2025-09" db="UniProtKB">
        <authorList>
            <consortium name="Ensembl"/>
        </authorList>
    </citation>
    <scope>IDENTIFICATION</scope>
    <source>
        <strain evidence="2">Thoroughbred</strain>
    </source>
</reference>
<protein>
    <submittedName>
        <fullName evidence="2">Uncharacterized protein</fullName>
    </submittedName>
</protein>
<dbReference type="Ensembl" id="ENSECAT00000054853.2">
    <property type="protein sequence ID" value="ENSECAP00000034335.2"/>
    <property type="gene ID" value="ENSECAG00000040327.2"/>
</dbReference>
<feature type="compositionally biased region" description="Basic and acidic residues" evidence="1">
    <location>
        <begin position="44"/>
        <end position="58"/>
    </location>
</feature>
<dbReference type="InParanoid" id="A0A3Q2HM92"/>
<dbReference type="GeneTree" id="ENSGT00910000146741"/>
<dbReference type="AlphaFoldDB" id="A0A3Q2HM92"/>
<sequence length="240" mass="24669">MLGLHARSGGGAGEGRLIYTSCGSGAVEGDQALTLPSLKPQEQQCKKEEAAGHKDSKGHPLTWWGNRGAGLKGLFQRDVGDLAGVGGACRARFCYQGGRDGVGARCALSEAGEGGTRDWDRGSPRLLSGPCHSHIQRVIASSGSYFGGRCPCPGLTLDVELDDLLSSVQSGGDLANVGPLGGIPSHELLLRLQGSALPLGLPLLRGPAVYQLATALMLQAPLHAGEIQAWGQGEATVQGG</sequence>
<keyword evidence="3" id="KW-1185">Reference proteome</keyword>
<organism evidence="2 3">
    <name type="scientific">Equus caballus</name>
    <name type="common">Horse</name>
    <dbReference type="NCBI Taxonomy" id="9796"/>
    <lineage>
        <taxon>Eukaryota</taxon>
        <taxon>Metazoa</taxon>
        <taxon>Chordata</taxon>
        <taxon>Craniata</taxon>
        <taxon>Vertebrata</taxon>
        <taxon>Euteleostomi</taxon>
        <taxon>Mammalia</taxon>
        <taxon>Eutheria</taxon>
        <taxon>Laurasiatheria</taxon>
        <taxon>Perissodactyla</taxon>
        <taxon>Equidae</taxon>
        <taxon>Equus</taxon>
    </lineage>
</organism>
<evidence type="ECO:0000313" key="2">
    <source>
        <dbReference type="Ensembl" id="ENSECAP00000034335.2"/>
    </source>
</evidence>
<reference evidence="2" key="2">
    <citation type="submission" date="2025-08" db="UniProtKB">
        <authorList>
            <consortium name="Ensembl"/>
        </authorList>
    </citation>
    <scope>IDENTIFICATION</scope>
    <source>
        <strain evidence="2">Thoroughbred</strain>
    </source>
</reference>
<accession>A0A3Q2HM92</accession>
<dbReference type="Proteomes" id="UP000002281">
    <property type="component" value="Chromosome 6"/>
</dbReference>